<evidence type="ECO:0000256" key="1">
    <source>
        <dbReference type="ARBA" id="ARBA00005495"/>
    </source>
</evidence>
<dbReference type="Proteomes" id="UP000245474">
    <property type="component" value="Unassembled WGS sequence"/>
</dbReference>
<reference evidence="6 7" key="1">
    <citation type="submission" date="2018-05" db="EMBL/GenBank/DDBJ databases">
        <title>Spiribacter halobius sp. nov., a moderately halophilic bacterium isolated from marine solar saltern.</title>
        <authorList>
            <person name="Zheng W.-S."/>
            <person name="Lu D.-C."/>
            <person name="Du Z.-J."/>
        </authorList>
    </citation>
    <scope>NUCLEOTIDE SEQUENCE [LARGE SCALE GENOMIC DNA]</scope>
    <source>
        <strain evidence="6 7">E85</strain>
    </source>
</reference>
<dbReference type="InterPro" id="IPR011057">
    <property type="entry name" value="Mss4-like_sf"/>
</dbReference>
<feature type="domain" description="CENP-V/GFA" evidence="5">
    <location>
        <begin position="64"/>
        <end position="175"/>
    </location>
</feature>
<dbReference type="EMBL" id="QFFI01000043">
    <property type="protein sequence ID" value="PWG61235.1"/>
    <property type="molecule type" value="Genomic_DNA"/>
</dbReference>
<name>A0A2U2MWJ7_9GAMM</name>
<evidence type="ECO:0000256" key="4">
    <source>
        <dbReference type="ARBA" id="ARBA00023239"/>
    </source>
</evidence>
<dbReference type="InterPro" id="IPR006913">
    <property type="entry name" value="CENP-V/GFA"/>
</dbReference>
<keyword evidence="2" id="KW-0479">Metal-binding</keyword>
<evidence type="ECO:0000259" key="5">
    <source>
        <dbReference type="PROSITE" id="PS51891"/>
    </source>
</evidence>
<comment type="caution">
    <text evidence="6">The sequence shown here is derived from an EMBL/GenBank/DDBJ whole genome shotgun (WGS) entry which is preliminary data.</text>
</comment>
<evidence type="ECO:0000256" key="3">
    <source>
        <dbReference type="ARBA" id="ARBA00022833"/>
    </source>
</evidence>
<dbReference type="PANTHER" id="PTHR33337">
    <property type="entry name" value="GFA DOMAIN-CONTAINING PROTEIN"/>
    <property type="match status" value="1"/>
</dbReference>
<dbReference type="SUPFAM" id="SSF51316">
    <property type="entry name" value="Mss4-like"/>
    <property type="match status" value="1"/>
</dbReference>
<dbReference type="AlphaFoldDB" id="A0A2U2MWJ7"/>
<protein>
    <recommendedName>
        <fullName evidence="5">CENP-V/GFA domain-containing protein</fullName>
    </recommendedName>
</protein>
<gene>
    <name evidence="6" type="ORF">DEM34_17570</name>
</gene>
<dbReference type="GO" id="GO:0016846">
    <property type="term" value="F:carbon-sulfur lyase activity"/>
    <property type="evidence" value="ECO:0007669"/>
    <property type="project" value="InterPro"/>
</dbReference>
<dbReference type="PROSITE" id="PS51891">
    <property type="entry name" value="CENP_V_GFA"/>
    <property type="match status" value="1"/>
</dbReference>
<organism evidence="6 7">
    <name type="scientific">Sediminicurvatus halobius</name>
    <dbReference type="NCBI Taxonomy" id="2182432"/>
    <lineage>
        <taxon>Bacteria</taxon>
        <taxon>Pseudomonadati</taxon>
        <taxon>Pseudomonadota</taxon>
        <taxon>Gammaproteobacteria</taxon>
        <taxon>Chromatiales</taxon>
        <taxon>Ectothiorhodospiraceae</taxon>
        <taxon>Sediminicurvatus</taxon>
    </lineage>
</organism>
<keyword evidence="4" id="KW-0456">Lyase</keyword>
<keyword evidence="3" id="KW-0862">Zinc</keyword>
<dbReference type="Pfam" id="PF04828">
    <property type="entry name" value="GFA"/>
    <property type="match status" value="1"/>
</dbReference>
<evidence type="ECO:0000313" key="6">
    <source>
        <dbReference type="EMBL" id="PWG61235.1"/>
    </source>
</evidence>
<keyword evidence="7" id="KW-1185">Reference proteome</keyword>
<comment type="similarity">
    <text evidence="1">Belongs to the Gfa family.</text>
</comment>
<sequence length="210" mass="23277">MGVEPGHWYGHRSLQCCARRVPCILREHWLRSAENPACIRKISARLSLFFGRREGVRKVLEVPFEGGCQCGAVRYGCGAQPFVSYTCHCLACQKLTGSAFATCIQVPEESLSIVKGAPSSRARPANSGNRLTTSFCADCGSALYSENSARPRLRTIYAGTLDCAADVEVNAHIWTKRRLPWVVLPKGHRVFSEAGDWREDYAADPSRLER</sequence>
<dbReference type="PANTHER" id="PTHR33337:SF33">
    <property type="entry name" value="CENP-V_GFA DOMAIN-CONTAINING PROTEIN"/>
    <property type="match status" value="1"/>
</dbReference>
<proteinExistence type="inferred from homology"/>
<evidence type="ECO:0000256" key="2">
    <source>
        <dbReference type="ARBA" id="ARBA00022723"/>
    </source>
</evidence>
<evidence type="ECO:0000313" key="7">
    <source>
        <dbReference type="Proteomes" id="UP000245474"/>
    </source>
</evidence>
<dbReference type="GO" id="GO:0046872">
    <property type="term" value="F:metal ion binding"/>
    <property type="evidence" value="ECO:0007669"/>
    <property type="project" value="UniProtKB-KW"/>
</dbReference>
<accession>A0A2U2MWJ7</accession>
<dbReference type="Gene3D" id="3.90.1590.10">
    <property type="entry name" value="glutathione-dependent formaldehyde- activating enzyme (gfa)"/>
    <property type="match status" value="1"/>
</dbReference>